<dbReference type="SUPFAM" id="SSF53901">
    <property type="entry name" value="Thiolase-like"/>
    <property type="match status" value="1"/>
</dbReference>
<keyword evidence="7 9" id="KW-0012">Acyltransferase</keyword>
<dbReference type="GO" id="GO:0016746">
    <property type="term" value="F:acyltransferase activity"/>
    <property type="evidence" value="ECO:0007669"/>
    <property type="project" value="UniProtKB-KW"/>
</dbReference>
<dbReference type="Proteomes" id="UP001352223">
    <property type="component" value="Unassembled WGS sequence"/>
</dbReference>
<comment type="caution">
    <text evidence="9">The sequence shown here is derived from an EMBL/GenBank/DDBJ whole genome shotgun (WGS) entry which is preliminary data.</text>
</comment>
<dbReference type="InterPro" id="IPR014043">
    <property type="entry name" value="Acyl_transferase_dom"/>
</dbReference>
<dbReference type="RefSeq" id="WP_324768994.1">
    <property type="nucleotide sequence ID" value="NZ_JAOZYB010000107.1"/>
</dbReference>
<dbReference type="Pfam" id="PF02801">
    <property type="entry name" value="Ketoacyl-synt_C"/>
    <property type="match status" value="1"/>
</dbReference>
<dbReference type="CDD" id="cd00833">
    <property type="entry name" value="PKS"/>
    <property type="match status" value="1"/>
</dbReference>
<evidence type="ECO:0000256" key="7">
    <source>
        <dbReference type="ARBA" id="ARBA00023315"/>
    </source>
</evidence>
<dbReference type="Gene3D" id="3.40.366.10">
    <property type="entry name" value="Malonyl-Coenzyme A Acyl Carrier Protein, domain 2"/>
    <property type="match status" value="1"/>
</dbReference>
<evidence type="ECO:0000256" key="1">
    <source>
        <dbReference type="ARBA" id="ARBA00001957"/>
    </source>
</evidence>
<keyword evidence="5" id="KW-0045">Antibiotic biosynthesis</keyword>
<evidence type="ECO:0000313" key="9">
    <source>
        <dbReference type="EMBL" id="MEB3961658.1"/>
    </source>
</evidence>
<sequence length="971" mass="103039">MSENQVVNADGGEQQKLLGYLKKVTGDLRQAHRRLREIEAADSEPVAIVGMSCRLPGGVRSPRELWQLLDRAGDGMSAFPVDRGWDLERLFGADSSLPGTSHAREGGFTYDATEFDPAFFGLSPREALAMDPQQRMLLQTSWEAFEHAGIDPTTLKNSDTGVFVGAASTGYGSHLTELPEGVEGYLLTGNSMAVASGRIAYTLGLKGPAVTVDTACSSSLVALHMAVRSLRSEECSLALVGGVTVMSTPGMFLEFSRQQGLATDGRCKAFSDDADGTGWSEGAGLILVERLSDARRNGHHVLAVVRGTAVNQDGASNGLTVPNGPSQQQVIRAALTDARLTAPDVDAVEAHGTGTTLGDPIEAQALLATYGQDRPAGRPLWLGSVKSNIGHTQAAAGVAGVLKMVLAMRHEALPKTLYADTPSTHVDWSAGGVRLLTEARDWPRGERPRRAGISSFGISGTNAHVILEEAPAEEPAPADTVRPPVLPWPVSTRMPEALPKLASRLHAALTTQPHTRPQDIGHTLATGRAAFDHRAVILADDAESALNGLQALIAGDAAPGRVVQGTAAGRAAGRGRRKLTFVFSGQGGQRVGMGVELAASFPVFATALDEVCAHFEGLREVIREDAEALAQTGWAQPALFAVEVALFRLLESWGVRPDYLVGHSVGELAAAHVSGVLSLADACRLVRARAGLMQALPAGGAMWAVRATLDEVTPLLVEGVSVAAVNAPGQVVLSGTRAAVETVAAQFADRQGRWLEVSHAFHSALMDPMLVDFAAAAGELTYGTPRIPIVSTLTGEPVAEFTASYWVDQVRGTVRFADAVGHCKAQGVTRFLELGPDASLTGAIDETYDGDALTVATLRRDRPEPATAVRALAHLWTDGHPVDWQHFYAPTDVHFTDLPTYPFARDRYWMRNPEGAVVQQRAEEREPGHGLRYEAVWEPVVADGAVDVAGGWLLVEPAEGEDAWAGVLAEE</sequence>
<dbReference type="SMART" id="SM00827">
    <property type="entry name" value="PKS_AT"/>
    <property type="match status" value="1"/>
</dbReference>
<evidence type="ECO:0000259" key="8">
    <source>
        <dbReference type="PROSITE" id="PS52004"/>
    </source>
</evidence>
<protein>
    <submittedName>
        <fullName evidence="9">Acyltransferase domain-containing protein</fullName>
    </submittedName>
</protein>
<feature type="non-terminal residue" evidence="9">
    <location>
        <position position="971"/>
    </location>
</feature>
<dbReference type="InterPro" id="IPR016036">
    <property type="entry name" value="Malonyl_transacylase_ACP-bd"/>
</dbReference>
<dbReference type="PROSITE" id="PS00606">
    <property type="entry name" value="KS3_1"/>
    <property type="match status" value="1"/>
</dbReference>
<dbReference type="PANTHER" id="PTHR43775:SF51">
    <property type="entry name" value="INACTIVE PHENOLPHTHIOCEROL SYNTHESIS POLYKETIDE SYNTHASE TYPE I PKS1-RELATED"/>
    <property type="match status" value="1"/>
</dbReference>
<dbReference type="PANTHER" id="PTHR43775">
    <property type="entry name" value="FATTY ACID SYNTHASE"/>
    <property type="match status" value="1"/>
</dbReference>
<dbReference type="PROSITE" id="PS52004">
    <property type="entry name" value="KS3_2"/>
    <property type="match status" value="1"/>
</dbReference>
<dbReference type="Pfam" id="PF16197">
    <property type="entry name" value="KAsynt_C_assoc"/>
    <property type="match status" value="1"/>
</dbReference>
<dbReference type="InterPro" id="IPR016035">
    <property type="entry name" value="Acyl_Trfase/lysoPLipase"/>
</dbReference>
<dbReference type="Pfam" id="PF00109">
    <property type="entry name" value="ketoacyl-synt"/>
    <property type="match status" value="1"/>
</dbReference>
<dbReference type="Pfam" id="PF00698">
    <property type="entry name" value="Acyl_transf_1"/>
    <property type="match status" value="1"/>
</dbReference>
<name>A0ABU6CAC0_9ACTN</name>
<evidence type="ECO:0000256" key="2">
    <source>
        <dbReference type="ARBA" id="ARBA00022450"/>
    </source>
</evidence>
<dbReference type="SUPFAM" id="SSF52151">
    <property type="entry name" value="FabD/lysophospholipase-like"/>
    <property type="match status" value="1"/>
</dbReference>
<dbReference type="SUPFAM" id="SSF55048">
    <property type="entry name" value="Probable ACP-binding domain of malonyl-CoA ACP transacylase"/>
    <property type="match status" value="1"/>
</dbReference>
<keyword evidence="4" id="KW-0808">Transferase</keyword>
<dbReference type="InterPro" id="IPR032821">
    <property type="entry name" value="PKS_assoc"/>
</dbReference>
<evidence type="ECO:0000256" key="4">
    <source>
        <dbReference type="ARBA" id="ARBA00022679"/>
    </source>
</evidence>
<dbReference type="Gene3D" id="3.30.70.3290">
    <property type="match status" value="1"/>
</dbReference>
<evidence type="ECO:0000256" key="6">
    <source>
        <dbReference type="ARBA" id="ARBA00023268"/>
    </source>
</evidence>
<keyword evidence="3" id="KW-0597">Phosphoprotein</keyword>
<comment type="cofactor">
    <cofactor evidence="1">
        <name>pantetheine 4'-phosphate</name>
        <dbReference type="ChEBI" id="CHEBI:47942"/>
    </cofactor>
</comment>
<evidence type="ECO:0000256" key="3">
    <source>
        <dbReference type="ARBA" id="ARBA00022553"/>
    </source>
</evidence>
<evidence type="ECO:0000256" key="5">
    <source>
        <dbReference type="ARBA" id="ARBA00023194"/>
    </source>
</evidence>
<accession>A0ABU6CAC0</accession>
<dbReference type="SMART" id="SM00825">
    <property type="entry name" value="PKS_KS"/>
    <property type="match status" value="1"/>
</dbReference>
<dbReference type="EMBL" id="JAOZYB010000107">
    <property type="protein sequence ID" value="MEB3961658.1"/>
    <property type="molecule type" value="Genomic_DNA"/>
</dbReference>
<dbReference type="InterPro" id="IPR016039">
    <property type="entry name" value="Thiolase-like"/>
</dbReference>
<dbReference type="Pfam" id="PF08990">
    <property type="entry name" value="Docking"/>
    <property type="match status" value="1"/>
</dbReference>
<dbReference type="InterPro" id="IPR015083">
    <property type="entry name" value="NorB/c/GfsB-D-like_docking"/>
</dbReference>
<keyword evidence="2" id="KW-0596">Phosphopantetheine</keyword>
<feature type="domain" description="Ketosynthase family 3 (KS3)" evidence="8">
    <location>
        <begin position="43"/>
        <end position="469"/>
    </location>
</feature>
<dbReference type="InterPro" id="IPR001227">
    <property type="entry name" value="Ac_transferase_dom_sf"/>
</dbReference>
<dbReference type="InterPro" id="IPR020841">
    <property type="entry name" value="PKS_Beta-ketoAc_synthase_dom"/>
</dbReference>
<proteinExistence type="predicted"/>
<dbReference type="Gene3D" id="3.40.47.10">
    <property type="match status" value="1"/>
</dbReference>
<keyword evidence="6" id="KW-0511">Multifunctional enzyme</keyword>
<dbReference type="InterPro" id="IPR014030">
    <property type="entry name" value="Ketoacyl_synth_N"/>
</dbReference>
<evidence type="ECO:0000313" key="10">
    <source>
        <dbReference type="Proteomes" id="UP001352223"/>
    </source>
</evidence>
<dbReference type="InterPro" id="IPR050091">
    <property type="entry name" value="PKS_NRPS_Biosynth_Enz"/>
</dbReference>
<reference evidence="9 10" key="1">
    <citation type="submission" date="2022-10" db="EMBL/GenBank/DDBJ databases">
        <authorList>
            <person name="Xie J."/>
            <person name="Shen N."/>
        </authorList>
    </citation>
    <scope>NUCLEOTIDE SEQUENCE [LARGE SCALE GENOMIC DNA]</scope>
    <source>
        <strain evidence="9 10">DSM 41681</strain>
    </source>
</reference>
<dbReference type="InterPro" id="IPR018201">
    <property type="entry name" value="Ketoacyl_synth_AS"/>
</dbReference>
<keyword evidence="10" id="KW-1185">Reference proteome</keyword>
<dbReference type="InterPro" id="IPR014031">
    <property type="entry name" value="Ketoacyl_synth_C"/>
</dbReference>
<gene>
    <name evidence="9" type="ORF">OKJ48_15595</name>
</gene>
<organism evidence="9 10">
    <name type="scientific">Streptomyces kunmingensis</name>
    <dbReference type="NCBI Taxonomy" id="68225"/>
    <lineage>
        <taxon>Bacteria</taxon>
        <taxon>Bacillati</taxon>
        <taxon>Actinomycetota</taxon>
        <taxon>Actinomycetes</taxon>
        <taxon>Kitasatosporales</taxon>
        <taxon>Streptomycetaceae</taxon>
        <taxon>Streptomyces</taxon>
    </lineage>
</organism>